<dbReference type="GO" id="GO:0004135">
    <property type="term" value="F:amylo-alpha-1,6-glucosidase activity"/>
    <property type="evidence" value="ECO:0007669"/>
    <property type="project" value="UniProtKB-EC"/>
</dbReference>
<dbReference type="Proteomes" id="UP000004221">
    <property type="component" value="Unassembled WGS sequence"/>
</dbReference>
<proteinExistence type="predicted"/>
<dbReference type="Gene3D" id="1.50.10.10">
    <property type="match status" value="1"/>
</dbReference>
<comment type="caution">
    <text evidence="3">The sequence shown here is derived from an EMBL/GenBank/DDBJ whole genome shotgun (WGS) entry which is preliminary data.</text>
</comment>
<keyword evidence="3" id="KW-0378">Hydrolase</keyword>
<keyword evidence="4" id="KW-1185">Reference proteome</keyword>
<evidence type="ECO:0000259" key="1">
    <source>
        <dbReference type="Pfam" id="PF14742"/>
    </source>
</evidence>
<dbReference type="EMBL" id="CAGS01000374">
    <property type="protein sequence ID" value="CCF85027.1"/>
    <property type="molecule type" value="Genomic_DNA"/>
</dbReference>
<dbReference type="SUPFAM" id="SSF48208">
    <property type="entry name" value="Six-hairpin glycosidases"/>
    <property type="match status" value="1"/>
</dbReference>
<feature type="domain" description="Putative glycogen debranching enzyme N-terminal" evidence="1">
    <location>
        <begin position="47"/>
        <end position="242"/>
    </location>
</feature>
<dbReference type="InterPro" id="IPR032856">
    <property type="entry name" value="GDE_N_bis"/>
</dbReference>
<dbReference type="EC" id="3.2.1.33" evidence="3"/>
<evidence type="ECO:0000313" key="3">
    <source>
        <dbReference type="EMBL" id="CCF85027.1"/>
    </source>
</evidence>
<evidence type="ECO:0000259" key="2">
    <source>
        <dbReference type="Pfam" id="PF22422"/>
    </source>
</evidence>
<gene>
    <name evidence="3" type="ORF">NITHO_4350005</name>
</gene>
<dbReference type="GO" id="GO:0005975">
    <property type="term" value="P:carbohydrate metabolic process"/>
    <property type="evidence" value="ECO:0007669"/>
    <property type="project" value="InterPro"/>
</dbReference>
<dbReference type="AlphaFoldDB" id="I4EK15"/>
<dbReference type="Pfam" id="PF22422">
    <property type="entry name" value="MGH1-like_GH"/>
    <property type="match status" value="1"/>
</dbReference>
<dbReference type="Pfam" id="PF14742">
    <property type="entry name" value="GDE_N_bis"/>
    <property type="match status" value="1"/>
</dbReference>
<evidence type="ECO:0000313" key="4">
    <source>
        <dbReference type="Proteomes" id="UP000004221"/>
    </source>
</evidence>
<name>I4EK15_9BACT</name>
<organism evidence="3 4">
    <name type="scientific">Nitrolancea hollandica Lb</name>
    <dbReference type="NCBI Taxonomy" id="1129897"/>
    <lineage>
        <taxon>Bacteria</taxon>
        <taxon>Pseudomonadati</taxon>
        <taxon>Thermomicrobiota</taxon>
        <taxon>Thermomicrobia</taxon>
        <taxon>Sphaerobacterales</taxon>
        <taxon>Sphaerobacterineae</taxon>
        <taxon>Sphaerobacteraceae</taxon>
        <taxon>Nitrolancea</taxon>
    </lineage>
</organism>
<sequence>MLEKESQPAQGAEDHEAAAAAGISEPEIIRVPAAPSVTRSIADKVAIKDGDLFFLTNRDGNVPLTRNHGFGLYYHDCRYLNGYELKLADTTYASLAATAEHDFMAIFQFANSDIIIRGRRMILAERLSVEWERLIDNPSLALRDVLTFHNYEFNQEIEFPVSLTLRSDFEDIFVVRGMLPPQMGEIQEPVWQDGVLSLVYHGADNRYRSLSVHFSPAPTATNGTTATYQVTLQPQESKQVKITLVVAESTDLAQVQPKPLPEPNLKQYKAWLHRLSNEWMENQTQVQSDSLLLNKIMYRSLRDLHMMKNTIDNYEYFSCGLPWFNTVFGRDNLVIAIQTLAYDPKAAEQVLRILAHYQGKRVDPWRDEQPGKILHELRVGELTNLNVLPYSPYYGAIDSTPLFLALVGLHAVWTGDLSLFHELHDNIELALEWLAKYGDLNGDGFIDYQTVSARGLANQGWKDSGDAIVNADGSLARSPIALVEIQGYVYLAKVLLADLFERIGEPDRARQLRIEADALRKKFNHDFWLEDKGFYALALQQNGEPAAVLSSNPGQALWTGITDPDKARRTVEALMRSEMFSGWGIRTLSAKELRYNPVSYHLGTVWPHDNSIIMAGFRRYGFDNESCRIFSGIVEAALQFDIYRLPELFAGFEREGYDTPVHYPVACSPQGWSAGAIPFMLQSLLGLIPEAFEHRLRIVRPVLPSFVNEIELRGLRVGDARADLRFKRTAKGVTVNTLDVRGQLNIVVESKSANGRQQPKS</sequence>
<dbReference type="InterPro" id="IPR008928">
    <property type="entry name" value="6-hairpin_glycosidase_sf"/>
</dbReference>
<protein>
    <submittedName>
        <fullName evidence="3">Putative Amylo-alpha-1,6-glucosidase</fullName>
        <ecNumber evidence="3">3.2.1.33</ecNumber>
    </submittedName>
</protein>
<keyword evidence="3" id="KW-0326">Glycosidase</keyword>
<feature type="domain" description="Mannosylglycerate hydrolase MGH1-like glycoside hydrolase" evidence="2">
    <location>
        <begin position="476"/>
        <end position="625"/>
    </location>
</feature>
<accession>I4EK15</accession>
<dbReference type="InterPro" id="IPR054491">
    <property type="entry name" value="MGH1-like_GH"/>
</dbReference>
<dbReference type="InterPro" id="IPR012341">
    <property type="entry name" value="6hp_glycosidase-like_sf"/>
</dbReference>
<reference evidence="3 4" key="1">
    <citation type="journal article" date="2012" name="ISME J.">
        <title>Nitrification expanded: discovery, physiology and genomics of a nitrite-oxidizing bacterium from the phylum Chloroflexi.</title>
        <authorList>
            <person name="Sorokin D.Y."/>
            <person name="Lucker S."/>
            <person name="Vejmelkova D."/>
            <person name="Kostrikina N.A."/>
            <person name="Kleerebezem R."/>
            <person name="Rijpstra W.I."/>
            <person name="Damste J.S."/>
            <person name="Le Paslier D."/>
            <person name="Muyzer G."/>
            <person name="Wagner M."/>
            <person name="van Loosdrecht M.C."/>
            <person name="Daims H."/>
        </authorList>
    </citation>
    <scope>NUCLEOTIDE SEQUENCE [LARGE SCALE GENOMIC DNA]</scope>
    <source>
        <strain evidence="4">none</strain>
    </source>
</reference>